<keyword evidence="4" id="KW-1185">Reference proteome</keyword>
<protein>
    <submittedName>
        <fullName evidence="3">Uncharacterized protein</fullName>
    </submittedName>
</protein>
<dbReference type="Proteomes" id="UP000547879">
    <property type="component" value="Unassembled WGS sequence"/>
</dbReference>
<evidence type="ECO:0000256" key="1">
    <source>
        <dbReference type="SAM" id="MobiDB-lite"/>
    </source>
</evidence>
<keyword evidence="2" id="KW-0472">Membrane</keyword>
<comment type="caution">
    <text evidence="3">The sequence shown here is derived from an EMBL/GenBank/DDBJ whole genome shotgun (WGS) entry which is preliminary data.</text>
</comment>
<reference evidence="3 4" key="1">
    <citation type="submission" date="2020-08" db="EMBL/GenBank/DDBJ databases">
        <title>Genomic Encyclopedia of Type Strains, Phase IV (KMG-IV): sequencing the most valuable type-strain genomes for metagenomic binning, comparative biology and taxonomic classification.</title>
        <authorList>
            <person name="Goeker M."/>
        </authorList>
    </citation>
    <scope>NUCLEOTIDE SEQUENCE [LARGE SCALE GENOMIC DNA]</scope>
    <source>
        <strain evidence="3 4">DSM 100734</strain>
    </source>
</reference>
<feature type="transmembrane region" description="Helical" evidence="2">
    <location>
        <begin position="27"/>
        <end position="46"/>
    </location>
</feature>
<evidence type="ECO:0000313" key="3">
    <source>
        <dbReference type="EMBL" id="MBB6163806.1"/>
    </source>
</evidence>
<dbReference type="RefSeq" id="WP_183993836.1">
    <property type="nucleotide sequence ID" value="NZ_BMHW01000012.1"/>
</dbReference>
<dbReference type="EMBL" id="JACHEG010000004">
    <property type="protein sequence ID" value="MBB6163806.1"/>
    <property type="molecule type" value="Genomic_DNA"/>
</dbReference>
<dbReference type="AlphaFoldDB" id="A0A7W9Y8C5"/>
<accession>A0A7W9Y8C5</accession>
<sequence>MSDNVIKFKRPEQPKPPRQTPPWLKRVLTILTVIAAFAAIYAYFSLTGAPPQGVPG</sequence>
<keyword evidence="2" id="KW-0812">Transmembrane</keyword>
<name>A0A7W9Y8C5_9HYPH</name>
<gene>
    <name evidence="3" type="ORF">HNQ72_003647</name>
</gene>
<keyword evidence="2" id="KW-1133">Transmembrane helix</keyword>
<evidence type="ECO:0000313" key="4">
    <source>
        <dbReference type="Proteomes" id="UP000547879"/>
    </source>
</evidence>
<organism evidence="3 4">
    <name type="scientific">Rhizobium wenxiniae</name>
    <dbReference type="NCBI Taxonomy" id="1737357"/>
    <lineage>
        <taxon>Bacteria</taxon>
        <taxon>Pseudomonadati</taxon>
        <taxon>Pseudomonadota</taxon>
        <taxon>Alphaproteobacteria</taxon>
        <taxon>Hyphomicrobiales</taxon>
        <taxon>Rhizobiaceae</taxon>
        <taxon>Rhizobium/Agrobacterium group</taxon>
        <taxon>Rhizobium</taxon>
    </lineage>
</organism>
<evidence type="ECO:0000256" key="2">
    <source>
        <dbReference type="SAM" id="Phobius"/>
    </source>
</evidence>
<proteinExistence type="predicted"/>
<feature type="region of interest" description="Disordered" evidence="1">
    <location>
        <begin position="1"/>
        <end position="21"/>
    </location>
</feature>